<feature type="transmembrane region" description="Helical" evidence="8">
    <location>
        <begin position="171"/>
        <end position="190"/>
    </location>
</feature>
<dbReference type="InterPro" id="IPR026046">
    <property type="entry name" value="UBIAD1"/>
</dbReference>
<dbReference type="GO" id="GO:0005886">
    <property type="term" value="C:plasma membrane"/>
    <property type="evidence" value="ECO:0007669"/>
    <property type="project" value="UniProtKB-SubCell"/>
</dbReference>
<evidence type="ECO:0000256" key="6">
    <source>
        <dbReference type="ARBA" id="ARBA00022989"/>
    </source>
</evidence>
<proteinExistence type="inferred from homology"/>
<feature type="transmembrane region" description="Helical" evidence="8">
    <location>
        <begin position="215"/>
        <end position="234"/>
    </location>
</feature>
<dbReference type="InterPro" id="IPR044878">
    <property type="entry name" value="UbiA_sf"/>
</dbReference>
<dbReference type="GO" id="GO:0009234">
    <property type="term" value="P:menaquinone biosynthetic process"/>
    <property type="evidence" value="ECO:0007669"/>
    <property type="project" value="UniProtKB-UniRule"/>
</dbReference>
<evidence type="ECO:0000256" key="4">
    <source>
        <dbReference type="ARBA" id="ARBA00022679"/>
    </source>
</evidence>
<keyword evidence="7 8" id="KW-0472">Membrane</keyword>
<dbReference type="PIRSF" id="PIRSF005355">
    <property type="entry name" value="UBIAD1"/>
    <property type="match status" value="1"/>
</dbReference>
<evidence type="ECO:0000256" key="8">
    <source>
        <dbReference type="HAMAP-Rule" id="MF_01937"/>
    </source>
</evidence>
<evidence type="ECO:0000256" key="2">
    <source>
        <dbReference type="ARBA" id="ARBA00022428"/>
    </source>
</evidence>
<keyword evidence="3 8" id="KW-1003">Cell membrane</keyword>
<dbReference type="PANTHER" id="PTHR13929:SF0">
    <property type="entry name" value="UBIA PRENYLTRANSFERASE DOMAIN-CONTAINING PROTEIN 1"/>
    <property type="match status" value="1"/>
</dbReference>
<dbReference type="NCBIfam" id="TIGR00751">
    <property type="entry name" value="menA"/>
    <property type="match status" value="1"/>
</dbReference>
<comment type="catalytic activity">
    <reaction evidence="8">
        <text>an all-trans-polyprenyl diphosphate + 1,4-dihydroxy-2-naphthoate + H(+) = a 2-demethylmenaquinol + CO2 + diphosphate</text>
        <dbReference type="Rhea" id="RHEA:26478"/>
        <dbReference type="Rhea" id="RHEA-COMP:9563"/>
        <dbReference type="Rhea" id="RHEA-COMP:9564"/>
        <dbReference type="ChEBI" id="CHEBI:11173"/>
        <dbReference type="ChEBI" id="CHEBI:15378"/>
        <dbReference type="ChEBI" id="CHEBI:16526"/>
        <dbReference type="ChEBI" id="CHEBI:33019"/>
        <dbReference type="ChEBI" id="CHEBI:55437"/>
        <dbReference type="ChEBI" id="CHEBI:58914"/>
        <dbReference type="EC" id="2.5.1.74"/>
    </reaction>
</comment>
<dbReference type="EC" id="2.5.1.74" evidence="8 9"/>
<dbReference type="Gene3D" id="1.10.357.140">
    <property type="entry name" value="UbiA prenyltransferase"/>
    <property type="match status" value="1"/>
</dbReference>
<name>A0A971M4H6_9BACT</name>
<reference evidence="10" key="1">
    <citation type="journal article" date="2020" name="Biotechnol. Biofuels">
        <title>New insights from the biogas microbiome by comprehensive genome-resolved metagenomics of nearly 1600 species originating from multiple anaerobic digesters.</title>
        <authorList>
            <person name="Campanaro S."/>
            <person name="Treu L."/>
            <person name="Rodriguez-R L.M."/>
            <person name="Kovalovszki A."/>
            <person name="Ziels R.M."/>
            <person name="Maus I."/>
            <person name="Zhu X."/>
            <person name="Kougias P.G."/>
            <person name="Basile A."/>
            <person name="Luo G."/>
            <person name="Schluter A."/>
            <person name="Konstantinidis K.T."/>
            <person name="Angelidaki I."/>
        </authorList>
    </citation>
    <scope>NUCLEOTIDE SEQUENCE</scope>
    <source>
        <strain evidence="10">AS06rmzACSIP_7</strain>
    </source>
</reference>
<evidence type="ECO:0000256" key="1">
    <source>
        <dbReference type="ARBA" id="ARBA00004141"/>
    </source>
</evidence>
<dbReference type="AlphaFoldDB" id="A0A971M4H6"/>
<evidence type="ECO:0000256" key="3">
    <source>
        <dbReference type="ARBA" id="ARBA00022475"/>
    </source>
</evidence>
<dbReference type="GO" id="GO:0042371">
    <property type="term" value="P:vitamin K biosynthetic process"/>
    <property type="evidence" value="ECO:0007669"/>
    <property type="project" value="TreeGrafter"/>
</dbReference>
<gene>
    <name evidence="8 10" type="primary">menA</name>
    <name evidence="10" type="ORF">GXY80_10570</name>
</gene>
<comment type="function">
    <text evidence="8">Conversion of 1,4-dihydroxy-2-naphthoate (DHNA) to demethylmenaquinone (DMK).</text>
</comment>
<feature type="transmembrane region" description="Helical" evidence="8">
    <location>
        <begin position="240"/>
        <end position="261"/>
    </location>
</feature>
<protein>
    <recommendedName>
        <fullName evidence="8 9">1,4-dihydroxy-2-naphthoate octaprenyltransferase</fullName>
        <shortName evidence="8">DHNA-octaprenyltransferase</shortName>
        <ecNumber evidence="8 9">2.5.1.74</ecNumber>
    </recommendedName>
</protein>
<dbReference type="GO" id="GO:0046428">
    <property type="term" value="F:1,4-dihydroxy-2-naphthoate polyprenyltransferase activity"/>
    <property type="evidence" value="ECO:0007669"/>
    <property type="project" value="UniProtKB-UniRule"/>
</dbReference>
<feature type="transmembrane region" description="Helical" evidence="8">
    <location>
        <begin position="12"/>
        <end position="32"/>
    </location>
</feature>
<comment type="similarity">
    <text evidence="8">Belongs to the MenA family. Type 1 subfamily.</text>
</comment>
<feature type="transmembrane region" description="Helical" evidence="8">
    <location>
        <begin position="147"/>
        <end position="165"/>
    </location>
</feature>
<organism evidence="10 11">
    <name type="scientific">Syntrophorhabdus aromaticivorans</name>
    <dbReference type="NCBI Taxonomy" id="328301"/>
    <lineage>
        <taxon>Bacteria</taxon>
        <taxon>Pseudomonadati</taxon>
        <taxon>Thermodesulfobacteriota</taxon>
        <taxon>Syntrophorhabdia</taxon>
        <taxon>Syntrophorhabdales</taxon>
        <taxon>Syntrophorhabdaceae</taxon>
        <taxon>Syntrophorhabdus</taxon>
    </lineage>
</organism>
<sequence>MNKETLKAWVQASRPPFFVATLIPLVIGWLLAREHGWHPARFLLVLLACFIVHLATNLANDYFDYIQGTDSGDAIGGSRVIQENKITPALLGRVIFLLYFLAFLISLSIVLGLRLYGLAPLILFSFFSSLFYVAPPIRYGYHGLGELFVALNMGPIMVVGTHWVVAGRPSWEALYVSVPIGLMVASILYYQSLPDMATDAAAGKRTLAVRLGRSGAFRGLIILLLVIYGTIIALVGAGIISFPALFCLLTLPLFVKLIGIVRRTDDWVLLDQYGKYVRLLYFFNGVGIMLGLL</sequence>
<dbReference type="Pfam" id="PF01040">
    <property type="entry name" value="UbiA"/>
    <property type="match status" value="1"/>
</dbReference>
<accession>A0A971M4H6</accession>
<dbReference type="HAMAP" id="MF_01937">
    <property type="entry name" value="MenA_1"/>
    <property type="match status" value="1"/>
</dbReference>
<comment type="subcellular location">
    <subcellularLocation>
        <location evidence="8">Cell membrane</location>
        <topology evidence="8">Multi-pass membrane protein</topology>
    </subcellularLocation>
    <subcellularLocation>
        <location evidence="1">Membrane</location>
        <topology evidence="1">Multi-pass membrane protein</topology>
    </subcellularLocation>
</comment>
<dbReference type="PANTHER" id="PTHR13929">
    <property type="entry name" value="1,4-DIHYDROXY-2-NAPHTHOATE OCTAPRENYLTRANSFERASE"/>
    <property type="match status" value="1"/>
</dbReference>
<feature type="transmembrane region" description="Helical" evidence="8">
    <location>
        <begin position="117"/>
        <end position="135"/>
    </location>
</feature>
<dbReference type="EMBL" id="JAAYEE010000182">
    <property type="protein sequence ID" value="NLW35907.1"/>
    <property type="molecule type" value="Genomic_DNA"/>
</dbReference>
<feature type="transmembrane region" description="Helical" evidence="8">
    <location>
        <begin position="90"/>
        <end position="111"/>
    </location>
</feature>
<comment type="pathway">
    <text evidence="8">Quinol/quinone metabolism; menaquinone biosynthesis; menaquinol from 1,4-dihydroxy-2-naphthoate: step 1/2.</text>
</comment>
<comment type="caution">
    <text evidence="10">The sequence shown here is derived from an EMBL/GenBank/DDBJ whole genome shotgun (WGS) entry which is preliminary data.</text>
</comment>
<keyword evidence="4 8" id="KW-0808">Transferase</keyword>
<evidence type="ECO:0000313" key="10">
    <source>
        <dbReference type="EMBL" id="NLW35907.1"/>
    </source>
</evidence>
<evidence type="ECO:0000256" key="7">
    <source>
        <dbReference type="ARBA" id="ARBA00023136"/>
    </source>
</evidence>
<evidence type="ECO:0000313" key="11">
    <source>
        <dbReference type="Proteomes" id="UP000777265"/>
    </source>
</evidence>
<keyword evidence="2 8" id="KW-0474">Menaquinone biosynthesis</keyword>
<dbReference type="InterPro" id="IPR004657">
    <property type="entry name" value="MenA"/>
</dbReference>
<dbReference type="InterPro" id="IPR000537">
    <property type="entry name" value="UbiA_prenyltransferase"/>
</dbReference>
<keyword evidence="5 8" id="KW-0812">Transmembrane</keyword>
<keyword evidence="6 8" id="KW-1133">Transmembrane helix</keyword>
<evidence type="ECO:0000256" key="5">
    <source>
        <dbReference type="ARBA" id="ARBA00022692"/>
    </source>
</evidence>
<feature type="transmembrane region" description="Helical" evidence="8">
    <location>
        <begin position="38"/>
        <end position="59"/>
    </location>
</feature>
<feature type="transmembrane region" description="Helical" evidence="8">
    <location>
        <begin position="273"/>
        <end position="292"/>
    </location>
</feature>
<dbReference type="CDD" id="cd13962">
    <property type="entry name" value="PT_UbiA_UBIAD1"/>
    <property type="match status" value="1"/>
</dbReference>
<dbReference type="Proteomes" id="UP000777265">
    <property type="component" value="Unassembled WGS sequence"/>
</dbReference>
<evidence type="ECO:0000256" key="9">
    <source>
        <dbReference type="NCBIfam" id="TIGR00751"/>
    </source>
</evidence>
<reference evidence="10" key="2">
    <citation type="submission" date="2020-01" db="EMBL/GenBank/DDBJ databases">
        <authorList>
            <person name="Campanaro S."/>
        </authorList>
    </citation>
    <scope>NUCLEOTIDE SEQUENCE</scope>
    <source>
        <strain evidence="10">AS06rmzACSIP_7</strain>
    </source>
</reference>